<protein>
    <submittedName>
        <fullName evidence="1">Uncharacterized protein</fullName>
    </submittedName>
</protein>
<evidence type="ECO:0000313" key="2">
    <source>
        <dbReference type="Proteomes" id="UP000297195"/>
    </source>
</evidence>
<dbReference type="EMBL" id="MK689364">
    <property type="protein sequence ID" value="QBZ70738.1"/>
    <property type="molecule type" value="Genomic_DNA"/>
</dbReference>
<organism evidence="1 2">
    <name type="scientific">Edwardsiella phage pEt-SU</name>
    <dbReference type="NCBI Taxonomy" id="2562142"/>
    <lineage>
        <taxon>Viruses</taxon>
        <taxon>Duplodnaviria</taxon>
        <taxon>Heunggongvirae</taxon>
        <taxon>Uroviricota</taxon>
        <taxon>Caudoviricetes</taxon>
        <taxon>Chimalliviridae</taxon>
        <taxon>Petsuvirus</taxon>
        <taxon>Petsuvirus pEtSU</taxon>
    </lineage>
</organism>
<reference evidence="1 2" key="1">
    <citation type="submission" date="2019-03" db="EMBL/GenBank/DDBJ databases">
        <authorList>
            <person name="Kim S.G."/>
            <person name="Park S.C."/>
        </authorList>
    </citation>
    <scope>NUCLEOTIDE SEQUENCE [LARGE SCALE GENOMIC DNA]</scope>
</reference>
<keyword evidence="2" id="KW-1185">Reference proteome</keyword>
<dbReference type="Proteomes" id="UP000297195">
    <property type="component" value="Segment"/>
</dbReference>
<proteinExistence type="predicted"/>
<evidence type="ECO:0000313" key="1">
    <source>
        <dbReference type="EMBL" id="QBZ70738.1"/>
    </source>
</evidence>
<accession>A0A4D6DWZ4</accession>
<gene>
    <name evidence="1" type="ORF">pETSU_157</name>
</gene>
<name>A0A4D6DWZ4_9CAUD</name>
<sequence>MDNAAFFDCGVSVLDMVYDTLVGIKTEKTVYRTSINGAPTDILLSNFMDSTVAVGKRQNLSFLAAHYGGKTKIWYNREKDVITKDEDPKRLAAFIQDPTTVSISFPACKESFIAKLTQTVLI</sequence>